<keyword evidence="2" id="KW-1185">Reference proteome</keyword>
<dbReference type="InterPro" id="IPR046230">
    <property type="entry name" value="DUF6263"/>
</dbReference>
<name>A0A562SJ00_9BACT</name>
<dbReference type="RefSeq" id="WP_144886418.1">
    <property type="nucleotide sequence ID" value="NZ_VLLE01000004.1"/>
</dbReference>
<dbReference type="Proteomes" id="UP000316167">
    <property type="component" value="Unassembled WGS sequence"/>
</dbReference>
<proteinExistence type="predicted"/>
<gene>
    <name evidence="1" type="ORF">IQ13_2228</name>
</gene>
<dbReference type="EMBL" id="VLLE01000004">
    <property type="protein sequence ID" value="TWI81212.1"/>
    <property type="molecule type" value="Genomic_DNA"/>
</dbReference>
<sequence>MRTLVVIAILVTLFSCNNKKSTENTLRLNPEKGKIYRYAVEDKFQIMATTPDGDKEIYTKLLYDYAIHYDLKDSVLNGTLRFENFRIEFEDGNGIQVFDTKFDSASWKNIDLWFYYSLLKRNIPLRFSKEGRVQEIKTVETIKQSLITAYSRNGINTPELTAVLKKFVDNFVVNRMTVENYAFYTGKPLLKDSSFTIGFTALMPLHHAVTYKYNLRNQTDTTLTLGGKGSVQLIDSLKQEFPFSYLKNKQLRTEGFDEVLLQKETNAVQYRKSYFNLADSLLLNGKYFPANIIVEKETKLKKPD</sequence>
<reference evidence="1 2" key="1">
    <citation type="journal article" date="2015" name="Stand. Genomic Sci.">
        <title>Genomic Encyclopedia of Bacterial and Archaeal Type Strains, Phase III: the genomes of soil and plant-associated and newly described type strains.</title>
        <authorList>
            <person name="Whitman W.B."/>
            <person name="Woyke T."/>
            <person name="Klenk H.P."/>
            <person name="Zhou Y."/>
            <person name="Lilburn T.G."/>
            <person name="Beck B.J."/>
            <person name="De Vos P."/>
            <person name="Vandamme P."/>
            <person name="Eisen J.A."/>
            <person name="Garrity G."/>
            <person name="Hugenholtz P."/>
            <person name="Kyrpides N.C."/>
        </authorList>
    </citation>
    <scope>NUCLEOTIDE SEQUENCE [LARGE SCALE GENOMIC DNA]</scope>
    <source>
        <strain evidence="1 2">CGMCC 1.7271</strain>
    </source>
</reference>
<dbReference type="OrthoDB" id="9820571at2"/>
<evidence type="ECO:0000313" key="1">
    <source>
        <dbReference type="EMBL" id="TWI81212.1"/>
    </source>
</evidence>
<accession>A0A562SJ00</accession>
<dbReference type="PROSITE" id="PS51257">
    <property type="entry name" value="PROKAR_LIPOPROTEIN"/>
    <property type="match status" value="1"/>
</dbReference>
<organism evidence="1 2">
    <name type="scientific">Lacibacter cauensis</name>
    <dbReference type="NCBI Taxonomy" id="510947"/>
    <lineage>
        <taxon>Bacteria</taxon>
        <taxon>Pseudomonadati</taxon>
        <taxon>Bacteroidota</taxon>
        <taxon>Chitinophagia</taxon>
        <taxon>Chitinophagales</taxon>
        <taxon>Chitinophagaceae</taxon>
        <taxon>Lacibacter</taxon>
    </lineage>
</organism>
<dbReference type="AlphaFoldDB" id="A0A562SJ00"/>
<dbReference type="Pfam" id="PF19777">
    <property type="entry name" value="DUF6263"/>
    <property type="match status" value="1"/>
</dbReference>
<evidence type="ECO:0000313" key="2">
    <source>
        <dbReference type="Proteomes" id="UP000316167"/>
    </source>
</evidence>
<comment type="caution">
    <text evidence="1">The sequence shown here is derived from an EMBL/GenBank/DDBJ whole genome shotgun (WGS) entry which is preliminary data.</text>
</comment>
<protein>
    <submittedName>
        <fullName evidence="1">Uncharacterized protein</fullName>
    </submittedName>
</protein>